<accession>A0ABN0T1U6</accession>
<keyword evidence="5" id="KW-1185">Reference proteome</keyword>
<dbReference type="InterPro" id="IPR002182">
    <property type="entry name" value="NB-ARC"/>
</dbReference>
<name>A0ABN0T1U6_9PSEU</name>
<evidence type="ECO:0000256" key="1">
    <source>
        <dbReference type="SAM" id="MobiDB-lite"/>
    </source>
</evidence>
<dbReference type="EMBL" id="BAAABU010000001">
    <property type="protein sequence ID" value="GAA0209703.1"/>
    <property type="molecule type" value="Genomic_DNA"/>
</dbReference>
<dbReference type="Gene3D" id="1.25.40.10">
    <property type="entry name" value="Tetratricopeptide repeat domain"/>
    <property type="match status" value="3"/>
</dbReference>
<feature type="domain" description="Bacterial transcriptional activator" evidence="3">
    <location>
        <begin position="106"/>
        <end position="231"/>
    </location>
</feature>
<dbReference type="InterPro" id="IPR036388">
    <property type="entry name" value="WH-like_DNA-bd_sf"/>
</dbReference>
<feature type="domain" description="NB-ARC" evidence="2">
    <location>
        <begin position="284"/>
        <end position="405"/>
    </location>
</feature>
<feature type="region of interest" description="Disordered" evidence="1">
    <location>
        <begin position="954"/>
        <end position="978"/>
    </location>
</feature>
<gene>
    <name evidence="4" type="ORF">GCM10010492_04340</name>
</gene>
<dbReference type="Pfam" id="PF00931">
    <property type="entry name" value="NB-ARC"/>
    <property type="match status" value="1"/>
</dbReference>
<dbReference type="SUPFAM" id="SSF48452">
    <property type="entry name" value="TPR-like"/>
    <property type="match status" value="3"/>
</dbReference>
<evidence type="ECO:0000313" key="5">
    <source>
        <dbReference type="Proteomes" id="UP001500416"/>
    </source>
</evidence>
<dbReference type="Proteomes" id="UP001500416">
    <property type="component" value="Unassembled WGS sequence"/>
</dbReference>
<evidence type="ECO:0000259" key="2">
    <source>
        <dbReference type="Pfam" id="PF00931"/>
    </source>
</evidence>
<dbReference type="InterPro" id="IPR027417">
    <property type="entry name" value="P-loop_NTPase"/>
</dbReference>
<dbReference type="SUPFAM" id="SSF52540">
    <property type="entry name" value="P-loop containing nucleoside triphosphate hydrolases"/>
    <property type="match status" value="1"/>
</dbReference>
<dbReference type="SMART" id="SM00028">
    <property type="entry name" value="TPR"/>
    <property type="match status" value="5"/>
</dbReference>
<dbReference type="InterPro" id="IPR005158">
    <property type="entry name" value="BTAD"/>
</dbReference>
<dbReference type="Pfam" id="PF03704">
    <property type="entry name" value="BTAD"/>
    <property type="match status" value="1"/>
</dbReference>
<dbReference type="InterPro" id="IPR011990">
    <property type="entry name" value="TPR-like_helical_dom_sf"/>
</dbReference>
<dbReference type="PANTHER" id="PTHR47691">
    <property type="entry name" value="REGULATOR-RELATED"/>
    <property type="match status" value="1"/>
</dbReference>
<sequence>MGQTRIRSAAGLRRDWAAPKTRAMLGALLTRPGEWFTTTSLVDWMWTTDDRLPKNVAQTFYNYAKRIRDGLRAMSGVAELEQRRGAYRIVVPHSAIDYFAAAELLDRARALRDPAAAVVLLREAIDHWLDEPLADLPGEPAEAWRRNARDNLWLPLQNALCENLHALGDHRAVLAHTDGLPPADSAHLPLVMRRLEALHGLHLRTEMTAYYFAMRRRLQDEFEDAAAATLKTFFEGLSAPAPAEPRRLRGGTIVPRRLPHDVEDFVGREALLAKIDAVTGCGRRAPRPGVVLLDGAAGVGKTALAVHWAHRVADQFPGGVLHRDLKGFSADAALEPATVVDGFLEALGADVDHLTTAERRSRRLESLLADRRVLVVLDNVRERAQVEPLLPVLRDCTVVITSRNRLSGLGSRAFAVSSMDAADAVRMLDARIGDRGAHQRRAVEDLVALCRGLPLAIDIVAHRIAASPGAPLAEFVDQLRDERRLLDLGGHGGDISLKTVFSWSYRALRHDDRRTFRLLGLHPGPDIGVDAATAILGVRRAAALDCLDLLVATHLVEQPGSLRRYRFHDLLRDYAEECAHADVPADERAAAEQRLVDFFLHTAKEADSTAFPYRPGIEVPPPVDGVLPLRFRGDAEALAWVAGERGNLMSVLDLAARRGMHTKVTRLAHLLGDMLRRCGFYDEARSALTLAIGAAQLEGDLDAEGAAYNDLGLMALKESSYLEARKYFHHGHLIARRTGGRLAMASSVHNLAQADVAEGLVERGIQRYEEVLAMVRGGGSSLVEIEAATWHRLGVVAMAENRRLDSAVCFRKALALRANNVSGQADTLCGLGELFRRRGDLPTADRYARASVDLHRRSGDRATAAHAYVVLASIRRDMRDVVAATQCARQAVQLTERAGNSLGRAEALLLLADLREDAGAYAAAEEGWEQALKIFTDAGDPRATEVATRLDGLTRDHPIPTARTGCDPADCGRENQPT</sequence>
<proteinExistence type="predicted"/>
<comment type="caution">
    <text evidence="4">The sequence shown here is derived from an EMBL/GenBank/DDBJ whole genome shotgun (WGS) entry which is preliminary data.</text>
</comment>
<dbReference type="PRINTS" id="PR00364">
    <property type="entry name" value="DISEASERSIST"/>
</dbReference>
<dbReference type="Gene3D" id="3.40.50.300">
    <property type="entry name" value="P-loop containing nucleotide triphosphate hydrolases"/>
    <property type="match status" value="1"/>
</dbReference>
<dbReference type="PANTHER" id="PTHR47691:SF3">
    <property type="entry name" value="HTH-TYPE TRANSCRIPTIONAL REGULATOR RV0890C-RELATED"/>
    <property type="match status" value="1"/>
</dbReference>
<evidence type="ECO:0000259" key="3">
    <source>
        <dbReference type="Pfam" id="PF03704"/>
    </source>
</evidence>
<organism evidence="4 5">
    <name type="scientific">Saccharothrix mutabilis subsp. mutabilis</name>
    <dbReference type="NCBI Taxonomy" id="66855"/>
    <lineage>
        <taxon>Bacteria</taxon>
        <taxon>Bacillati</taxon>
        <taxon>Actinomycetota</taxon>
        <taxon>Actinomycetes</taxon>
        <taxon>Pseudonocardiales</taxon>
        <taxon>Pseudonocardiaceae</taxon>
        <taxon>Saccharothrix</taxon>
    </lineage>
</organism>
<reference evidence="4 5" key="1">
    <citation type="journal article" date="2019" name="Int. J. Syst. Evol. Microbiol.">
        <title>The Global Catalogue of Microorganisms (GCM) 10K type strain sequencing project: providing services to taxonomists for standard genome sequencing and annotation.</title>
        <authorList>
            <consortium name="The Broad Institute Genomics Platform"/>
            <consortium name="The Broad Institute Genome Sequencing Center for Infectious Disease"/>
            <person name="Wu L."/>
            <person name="Ma J."/>
        </authorList>
    </citation>
    <scope>NUCLEOTIDE SEQUENCE [LARGE SCALE GENOMIC DNA]</scope>
    <source>
        <strain evidence="4 5">JCM 3380</strain>
    </source>
</reference>
<evidence type="ECO:0000313" key="4">
    <source>
        <dbReference type="EMBL" id="GAA0209703.1"/>
    </source>
</evidence>
<dbReference type="Gene3D" id="1.10.10.10">
    <property type="entry name" value="Winged helix-like DNA-binding domain superfamily/Winged helix DNA-binding domain"/>
    <property type="match status" value="1"/>
</dbReference>
<dbReference type="InterPro" id="IPR019734">
    <property type="entry name" value="TPR_rpt"/>
</dbReference>
<protein>
    <submittedName>
        <fullName evidence="4">Tetratricopeptide repeat protein</fullName>
    </submittedName>
</protein>